<evidence type="ECO:0000256" key="1">
    <source>
        <dbReference type="SAM" id="Phobius"/>
    </source>
</evidence>
<evidence type="ECO:0000313" key="3">
    <source>
        <dbReference type="Proteomes" id="UP001174677"/>
    </source>
</evidence>
<feature type="transmembrane region" description="Helical" evidence="1">
    <location>
        <begin position="12"/>
        <end position="32"/>
    </location>
</feature>
<keyword evidence="3" id="KW-1185">Reference proteome</keyword>
<evidence type="ECO:0000313" key="2">
    <source>
        <dbReference type="EMBL" id="KAJ9141014.1"/>
    </source>
</evidence>
<dbReference type="Proteomes" id="UP001174677">
    <property type="component" value="Chromosome 17"/>
</dbReference>
<sequence length="107" mass="12517">MTKHKIQVHKSPYLKLFCAFYIYIFDICLQFANIDLAFEVKSCSKLLFPKTRKESLKCRVLTQLLENRPNFYSGMALACRLFQQPYAIQSSLFPVSFTPHPPKFPSF</sequence>
<protein>
    <submittedName>
        <fullName evidence="2">Uncharacterized protein</fullName>
    </submittedName>
</protein>
<keyword evidence="1" id="KW-1133">Transmembrane helix</keyword>
<proteinExistence type="predicted"/>
<keyword evidence="1" id="KW-0812">Transmembrane</keyword>
<reference evidence="2" key="1">
    <citation type="journal article" date="2023" name="Plant Biotechnol. J.">
        <title>Chromosome-level wild Hevea brasiliensis genome provides new tools for genomic-assisted breeding and valuable loci to elevate rubber yield.</title>
        <authorList>
            <person name="Cheng H."/>
            <person name="Song X."/>
            <person name="Hu Y."/>
            <person name="Wu T."/>
            <person name="Yang Q."/>
            <person name="An Z."/>
            <person name="Feng S."/>
            <person name="Deng Z."/>
            <person name="Wu W."/>
            <person name="Zeng X."/>
            <person name="Tu M."/>
            <person name="Wang X."/>
            <person name="Huang H."/>
        </authorList>
    </citation>
    <scope>NUCLEOTIDE SEQUENCE</scope>
    <source>
        <strain evidence="2">MT/VB/25A 57/8</strain>
    </source>
</reference>
<dbReference type="EMBL" id="JARPOI010000017">
    <property type="protein sequence ID" value="KAJ9141014.1"/>
    <property type="molecule type" value="Genomic_DNA"/>
</dbReference>
<accession>A0ABQ9KKU7</accession>
<organism evidence="2 3">
    <name type="scientific">Hevea brasiliensis</name>
    <name type="common">Para rubber tree</name>
    <name type="synonym">Siphonia brasiliensis</name>
    <dbReference type="NCBI Taxonomy" id="3981"/>
    <lineage>
        <taxon>Eukaryota</taxon>
        <taxon>Viridiplantae</taxon>
        <taxon>Streptophyta</taxon>
        <taxon>Embryophyta</taxon>
        <taxon>Tracheophyta</taxon>
        <taxon>Spermatophyta</taxon>
        <taxon>Magnoliopsida</taxon>
        <taxon>eudicotyledons</taxon>
        <taxon>Gunneridae</taxon>
        <taxon>Pentapetalae</taxon>
        <taxon>rosids</taxon>
        <taxon>fabids</taxon>
        <taxon>Malpighiales</taxon>
        <taxon>Euphorbiaceae</taxon>
        <taxon>Crotonoideae</taxon>
        <taxon>Micrandreae</taxon>
        <taxon>Hevea</taxon>
    </lineage>
</organism>
<gene>
    <name evidence="2" type="ORF">P3X46_031599</name>
</gene>
<comment type="caution">
    <text evidence="2">The sequence shown here is derived from an EMBL/GenBank/DDBJ whole genome shotgun (WGS) entry which is preliminary data.</text>
</comment>
<keyword evidence="1" id="KW-0472">Membrane</keyword>
<name>A0ABQ9KKU7_HEVBR</name>